<evidence type="ECO:0000256" key="5">
    <source>
        <dbReference type="ARBA" id="ARBA00022723"/>
    </source>
</evidence>
<name>A0A176QBQ4_9MICO</name>
<dbReference type="EC" id="6.3.1.13" evidence="10"/>
<evidence type="ECO:0000256" key="7">
    <source>
        <dbReference type="ARBA" id="ARBA00022833"/>
    </source>
</evidence>
<keyword evidence="14" id="KW-1185">Reference proteome</keyword>
<protein>
    <recommendedName>
        <fullName evidence="10">L-cysteine:1D-myo-inositol 2-amino-2-deoxy-alpha-D-glucopyranoside ligase</fullName>
        <shortName evidence="10">L-Cys:GlcN-Ins ligase</shortName>
        <ecNumber evidence="10">6.3.1.13</ecNumber>
    </recommendedName>
    <alternativeName>
        <fullName evidence="10">Mycothiol ligase</fullName>
        <shortName evidence="10">MSH ligase</shortName>
    </alternativeName>
</protein>
<keyword evidence="6 10" id="KW-0547">Nucleotide-binding</keyword>
<keyword evidence="8 10" id="KW-0067">ATP-binding</keyword>
<dbReference type="Pfam" id="PF01406">
    <property type="entry name" value="tRNA-synt_1e"/>
    <property type="match status" value="1"/>
</dbReference>
<comment type="subunit">
    <text evidence="3 10">Monomer.</text>
</comment>
<comment type="catalytic activity">
    <reaction evidence="9 10">
        <text>1D-myo-inositol 2-amino-2-deoxy-alpha-D-glucopyranoside + L-cysteine + ATP = 1D-myo-inositol 2-(L-cysteinylamino)-2-deoxy-alpha-D-glucopyranoside + AMP + diphosphate + H(+)</text>
        <dbReference type="Rhea" id="RHEA:26176"/>
        <dbReference type="ChEBI" id="CHEBI:15378"/>
        <dbReference type="ChEBI" id="CHEBI:30616"/>
        <dbReference type="ChEBI" id="CHEBI:33019"/>
        <dbReference type="ChEBI" id="CHEBI:35235"/>
        <dbReference type="ChEBI" id="CHEBI:58886"/>
        <dbReference type="ChEBI" id="CHEBI:58887"/>
        <dbReference type="ChEBI" id="CHEBI:456215"/>
        <dbReference type="EC" id="6.3.1.13"/>
    </reaction>
</comment>
<evidence type="ECO:0000256" key="3">
    <source>
        <dbReference type="ARBA" id="ARBA00011245"/>
    </source>
</evidence>
<feature type="binding site" evidence="10">
    <location>
        <position position="260"/>
    </location>
    <ligand>
        <name>Zn(2+)</name>
        <dbReference type="ChEBI" id="CHEBI:29105"/>
    </ligand>
</feature>
<evidence type="ECO:0000313" key="14">
    <source>
        <dbReference type="Proteomes" id="UP000076976"/>
    </source>
</evidence>
<dbReference type="Gene3D" id="1.20.120.640">
    <property type="entry name" value="Anticodon-binding domain of a subclass of class I aminoacyl-tRNA synthetases"/>
    <property type="match status" value="1"/>
</dbReference>
<proteinExistence type="inferred from homology"/>
<comment type="function">
    <text evidence="1 10">Catalyzes the ATP-dependent condensation of GlcN-Ins and L-cysteine to form L-Cys-GlcN-Ins.</text>
</comment>
<dbReference type="PANTHER" id="PTHR10890">
    <property type="entry name" value="CYSTEINYL-TRNA SYNTHETASE"/>
    <property type="match status" value="1"/>
</dbReference>
<evidence type="ECO:0000256" key="8">
    <source>
        <dbReference type="ARBA" id="ARBA00022840"/>
    </source>
</evidence>
<dbReference type="GO" id="GO:0008270">
    <property type="term" value="F:zinc ion binding"/>
    <property type="evidence" value="ECO:0007669"/>
    <property type="project" value="UniProtKB-UniRule"/>
</dbReference>
<evidence type="ECO:0000259" key="12">
    <source>
        <dbReference type="Pfam" id="PF01406"/>
    </source>
</evidence>
<comment type="similarity">
    <text evidence="2 10">Belongs to the class-I aminoacyl-tRNA synthetase family. MshC subfamily.</text>
</comment>
<feature type="binding site" evidence="10">
    <location>
        <position position="235"/>
    </location>
    <ligand>
        <name>Zn(2+)</name>
        <dbReference type="ChEBI" id="CHEBI:29105"/>
    </ligand>
</feature>
<evidence type="ECO:0000256" key="11">
    <source>
        <dbReference type="SAM" id="MobiDB-lite"/>
    </source>
</evidence>
<evidence type="ECO:0000256" key="6">
    <source>
        <dbReference type="ARBA" id="ARBA00022741"/>
    </source>
</evidence>
<accession>A0A176QBQ4</accession>
<dbReference type="InterPro" id="IPR017812">
    <property type="entry name" value="Mycothiol_ligase_MshC"/>
</dbReference>
<feature type="region of interest" description="Disordered" evidence="11">
    <location>
        <begin position="1"/>
        <end position="21"/>
    </location>
</feature>
<feature type="binding site" evidence="10">
    <location>
        <position position="59"/>
    </location>
    <ligand>
        <name>L-cysteinyl-5'-AMP</name>
        <dbReference type="ChEBI" id="CHEBI:144924"/>
    </ligand>
</feature>
<feature type="short sequence motif" description="'ERGGDP' region" evidence="10">
    <location>
        <begin position="190"/>
        <end position="195"/>
    </location>
</feature>
<dbReference type="GO" id="GO:0005829">
    <property type="term" value="C:cytosol"/>
    <property type="evidence" value="ECO:0007669"/>
    <property type="project" value="TreeGrafter"/>
</dbReference>
<comment type="cofactor">
    <cofactor evidence="10">
        <name>Zn(2+)</name>
        <dbReference type="ChEBI" id="CHEBI:29105"/>
    </cofactor>
    <text evidence="10">Binds 1 zinc ion per subunit.</text>
</comment>
<dbReference type="InterPro" id="IPR014729">
    <property type="entry name" value="Rossmann-like_a/b/a_fold"/>
</dbReference>
<dbReference type="GO" id="GO:0006423">
    <property type="term" value="P:cysteinyl-tRNA aminoacylation"/>
    <property type="evidence" value="ECO:0007669"/>
    <property type="project" value="TreeGrafter"/>
</dbReference>
<dbReference type="AlphaFoldDB" id="A0A176QBQ4"/>
<dbReference type="GO" id="GO:0005524">
    <property type="term" value="F:ATP binding"/>
    <property type="evidence" value="ECO:0007669"/>
    <property type="project" value="UniProtKB-KW"/>
</dbReference>
<comment type="caution">
    <text evidence="13">The sequence shown here is derived from an EMBL/GenBank/DDBJ whole genome shotgun (WGS) entry which is preliminary data.</text>
</comment>
<dbReference type="NCBIfam" id="TIGR03447">
    <property type="entry name" value="mycothiol_MshC"/>
    <property type="match status" value="1"/>
</dbReference>
<evidence type="ECO:0000256" key="4">
    <source>
        <dbReference type="ARBA" id="ARBA00022598"/>
    </source>
</evidence>
<evidence type="ECO:0000256" key="2">
    <source>
        <dbReference type="ARBA" id="ARBA00007723"/>
    </source>
</evidence>
<organism evidence="13 14">
    <name type="scientific">Janibacter melonis</name>
    <dbReference type="NCBI Taxonomy" id="262209"/>
    <lineage>
        <taxon>Bacteria</taxon>
        <taxon>Bacillati</taxon>
        <taxon>Actinomycetota</taxon>
        <taxon>Actinomycetes</taxon>
        <taxon>Micrococcales</taxon>
        <taxon>Intrasporangiaceae</taxon>
        <taxon>Janibacter</taxon>
    </lineage>
</organism>
<feature type="binding site" evidence="10">
    <location>
        <begin position="253"/>
        <end position="255"/>
    </location>
    <ligand>
        <name>L-cysteinyl-5'-AMP</name>
        <dbReference type="ChEBI" id="CHEBI:144924"/>
    </ligand>
</feature>
<feature type="domain" description="tRNA synthetases class I catalytic" evidence="12">
    <location>
        <begin position="35"/>
        <end position="341"/>
    </location>
</feature>
<keyword evidence="5 10" id="KW-0479">Metal-binding</keyword>
<feature type="short sequence motif" description="'KMSKS' region" evidence="10">
    <location>
        <begin position="293"/>
        <end position="297"/>
    </location>
</feature>
<dbReference type="Gene3D" id="3.40.50.620">
    <property type="entry name" value="HUPs"/>
    <property type="match status" value="1"/>
</dbReference>
<dbReference type="GO" id="GO:0035446">
    <property type="term" value="F:cysteine-glucosaminylinositol ligase activity"/>
    <property type="evidence" value="ECO:0007669"/>
    <property type="project" value="UniProtKB-UniRule"/>
</dbReference>
<evidence type="ECO:0000256" key="1">
    <source>
        <dbReference type="ARBA" id="ARBA00003679"/>
    </source>
</evidence>
<dbReference type="EMBL" id="LQZG01000003">
    <property type="protein sequence ID" value="OAB87087.1"/>
    <property type="molecule type" value="Genomic_DNA"/>
</dbReference>
<comment type="caution">
    <text evidence="10">Lacks conserved residue(s) required for the propagation of feature annotation.</text>
</comment>
<feature type="binding site" evidence="10">
    <location>
        <position position="287"/>
    </location>
    <ligand>
        <name>L-cysteinyl-5'-AMP</name>
        <dbReference type="ChEBI" id="CHEBI:144924"/>
    </ligand>
</feature>
<dbReference type="PANTHER" id="PTHR10890:SF3">
    <property type="entry name" value="CYSTEINE--TRNA LIGASE, CYTOPLASMIC"/>
    <property type="match status" value="1"/>
</dbReference>
<gene>
    <name evidence="10" type="primary">mshC</name>
    <name evidence="13" type="ORF">AWH69_12010</name>
</gene>
<dbReference type="STRING" id="262209.AWH69_12010"/>
<dbReference type="SUPFAM" id="SSF52374">
    <property type="entry name" value="Nucleotidylyl transferase"/>
    <property type="match status" value="1"/>
</dbReference>
<dbReference type="GO" id="GO:0010125">
    <property type="term" value="P:mycothiol biosynthetic process"/>
    <property type="evidence" value="ECO:0007669"/>
    <property type="project" value="UniProtKB-UniRule"/>
</dbReference>
<dbReference type="PRINTS" id="PR00983">
    <property type="entry name" value="TRNASYNTHCYS"/>
</dbReference>
<dbReference type="InterPro" id="IPR032678">
    <property type="entry name" value="tRNA-synt_1_cat_dom"/>
</dbReference>
<evidence type="ECO:0000313" key="13">
    <source>
        <dbReference type="EMBL" id="OAB87087.1"/>
    </source>
</evidence>
<keyword evidence="7 10" id="KW-0862">Zinc</keyword>
<feature type="binding site" evidence="10">
    <location>
        <position position="231"/>
    </location>
    <ligand>
        <name>L-cysteinyl-5'-AMP</name>
        <dbReference type="ChEBI" id="CHEBI:144924"/>
    </ligand>
</feature>
<evidence type="ECO:0000256" key="9">
    <source>
        <dbReference type="ARBA" id="ARBA00048350"/>
    </source>
</evidence>
<feature type="binding site" evidence="10">
    <location>
        <position position="44"/>
    </location>
    <ligand>
        <name>Zn(2+)</name>
        <dbReference type="ChEBI" id="CHEBI:29105"/>
    </ligand>
</feature>
<evidence type="ECO:0000256" key="10">
    <source>
        <dbReference type="HAMAP-Rule" id="MF_01697"/>
    </source>
</evidence>
<dbReference type="RefSeq" id="WP_068275850.1">
    <property type="nucleotide sequence ID" value="NZ_LQZG01000003.1"/>
</dbReference>
<keyword evidence="4 10" id="KW-0436">Ligase</keyword>
<sequence length="416" mass="45023">MKSWSAPAVPTLPGSGPTPRLHDTLTDAVAEVRPEQGRLSLYVCGVTPYDTTHMGHAATYVTFDVLHRAALDSGLGVDYVQNVTDVDDPLLERAERDGVDWRDLATSQIELFSQDMAALRVIPPKAYVGVVEAMPRIVAVVERLVDAGVTYTLTEDATGAQDTYLDVAAVGGVEQVSPLPEATMLEYSAERGGDPDRAGKRHRLDPMLWRGERDGEPAWESTLLGRGRPGWHIECTAIALDHLGETVGVQGGGSDLEFPHHPMTALQAVAATRRSPFATHTTHQAMVGLDGEKMSKSKGNLVRVSDLRREGVDPAAIRLVLLAHHYRTEWSWTDDSLRQAQRRLDRWRRATSLPSGPGVGTLADKVRTALADDLDTAAALDAVDRWCEQAEAGEGADEDAPALVVDVVDALLGVEL</sequence>
<dbReference type="Proteomes" id="UP000076976">
    <property type="component" value="Unassembled WGS sequence"/>
</dbReference>
<feature type="binding site" evidence="10">
    <location>
        <begin position="82"/>
        <end position="84"/>
    </location>
    <ligand>
        <name>L-cysteinyl-5'-AMP</name>
        <dbReference type="ChEBI" id="CHEBI:144924"/>
    </ligand>
</feature>
<reference evidence="13 14" key="1">
    <citation type="submission" date="2016-01" db="EMBL/GenBank/DDBJ databases">
        <title>Janibacter melonis strain CD11_4 genome sequencing and assembly.</title>
        <authorList>
            <person name="Nair G.R."/>
            <person name="Kaur G."/>
            <person name="Chander A.M."/>
            <person name="Mayilraj S."/>
        </authorList>
    </citation>
    <scope>NUCLEOTIDE SEQUENCE [LARGE SCALE GENOMIC DNA]</scope>
    <source>
        <strain evidence="13 14">CD11-4</strain>
    </source>
</reference>
<dbReference type="InterPro" id="IPR024909">
    <property type="entry name" value="Cys-tRNA/MSH_ligase"/>
</dbReference>
<dbReference type="GO" id="GO:0004817">
    <property type="term" value="F:cysteine-tRNA ligase activity"/>
    <property type="evidence" value="ECO:0007669"/>
    <property type="project" value="TreeGrafter"/>
</dbReference>
<dbReference type="HAMAP" id="MF_01697">
    <property type="entry name" value="MshC"/>
    <property type="match status" value="1"/>
</dbReference>